<feature type="region of interest" description="Disordered" evidence="1">
    <location>
        <begin position="333"/>
        <end position="356"/>
    </location>
</feature>
<keyword evidence="4" id="KW-1185">Reference proteome</keyword>
<dbReference type="GeneID" id="38781110"/>
<dbReference type="EMBL" id="BFAD01000006">
    <property type="protein sequence ID" value="GBE84193.1"/>
    <property type="molecule type" value="Genomic_DNA"/>
</dbReference>
<evidence type="ECO:0000259" key="2">
    <source>
        <dbReference type="PROSITE" id="PS00028"/>
    </source>
</evidence>
<evidence type="ECO:0000313" key="4">
    <source>
        <dbReference type="Proteomes" id="UP000287166"/>
    </source>
</evidence>
<dbReference type="AlphaFoldDB" id="A0A401GPP5"/>
<dbReference type="OrthoDB" id="654211at2759"/>
<name>A0A401GPP5_9APHY</name>
<feature type="region of interest" description="Disordered" evidence="1">
    <location>
        <begin position="1"/>
        <end position="91"/>
    </location>
</feature>
<dbReference type="PROSITE" id="PS00028">
    <property type="entry name" value="ZINC_FINGER_C2H2_1"/>
    <property type="match status" value="1"/>
</dbReference>
<sequence>MEGVYPSSPHSLPSSRAEDPPPPIVDALVLPRLDPLALTPPLPLPPPHPPPPSLSSSHPLSPSLPSKRVPPSLPAKYPPPHRHHAKSSPQCVLRRKAGSECDICGIVVSRAADMPRHKLVHNPDSEAMKFPCPFPGCTYRTLQAGNLKPHSQKHTHKTTPLVCDHVVFSNESFEMCPFQTGDQNELTEHRRSAHGCRAKCAKDNAGKEFIYQLEFDFGFDDDVENVGFEYNFDGAASKPEDVEPQAEDDVDAKIKAKVAAARSTKAQSKAKKQGRAASPMPLATAKNTKKAAAAPVYFIKDDPDLYRSYLASSSIAPSSIPAYPFAASAPSKSEQYTHTPMSSTLQDYESSAVSSNNQQPVIPLPVIEPFIQHHYLPQAPVAEQLIQQQYMPVPPADPYYCIEASIPASAPIPMPQVFLPEDALCGGHFASSLNPVVQPETYGPWASFSTESGNSDVSASNGFDAGLAGMSYSSGSNIAAMTYASGSNAAATNYDGGGDCASTSYASGDANGYANIPYNGGSQYTPDNSDTAFLANLDNYTRNGFDNYTPANANDDTPANFHDDTLAHFNDTLVHFNDTLAHFNDTRAHFNDTLAHFSNDNSAWVNDSGYSSTAWTSDGSFSSTDLSFDSLSTLPQPPVTSDVMLDNDSYSMYEGLLGDHPDGALNGYAQQNAIPMFDVHPAPIYPDGVELGRDSPVRSPVNSGSYLDHMLSFPYASPTMGAIAPPLTPPAATPSQFMAMLASPLPEWGCSQSELFGVFGL</sequence>
<dbReference type="InParanoid" id="A0A401GPP5"/>
<evidence type="ECO:0000313" key="3">
    <source>
        <dbReference type="EMBL" id="GBE84193.1"/>
    </source>
</evidence>
<organism evidence="3 4">
    <name type="scientific">Sparassis crispa</name>
    <dbReference type="NCBI Taxonomy" id="139825"/>
    <lineage>
        <taxon>Eukaryota</taxon>
        <taxon>Fungi</taxon>
        <taxon>Dikarya</taxon>
        <taxon>Basidiomycota</taxon>
        <taxon>Agaricomycotina</taxon>
        <taxon>Agaricomycetes</taxon>
        <taxon>Polyporales</taxon>
        <taxon>Sparassidaceae</taxon>
        <taxon>Sparassis</taxon>
    </lineage>
</organism>
<protein>
    <recommendedName>
        <fullName evidence="2">C2H2-type domain-containing protein</fullName>
    </recommendedName>
</protein>
<feature type="domain" description="C2H2-type" evidence="2">
    <location>
        <begin position="101"/>
        <end position="121"/>
    </location>
</feature>
<comment type="caution">
    <text evidence="3">The sequence shown here is derived from an EMBL/GenBank/DDBJ whole genome shotgun (WGS) entry which is preliminary data.</text>
</comment>
<feature type="compositionally biased region" description="Polar residues" evidence="1">
    <location>
        <begin position="334"/>
        <end position="356"/>
    </location>
</feature>
<dbReference type="STRING" id="139825.A0A401GPP5"/>
<reference evidence="3 4" key="1">
    <citation type="journal article" date="2018" name="Sci. Rep.">
        <title>Genome sequence of the cauliflower mushroom Sparassis crispa (Hanabiratake) and its association with beneficial usage.</title>
        <authorList>
            <person name="Kiyama R."/>
            <person name="Furutani Y."/>
            <person name="Kawaguchi K."/>
            <person name="Nakanishi T."/>
        </authorList>
    </citation>
    <scope>NUCLEOTIDE SEQUENCE [LARGE SCALE GENOMIC DNA]</scope>
</reference>
<dbReference type="InterPro" id="IPR013087">
    <property type="entry name" value="Znf_C2H2_type"/>
</dbReference>
<proteinExistence type="predicted"/>
<feature type="region of interest" description="Disordered" evidence="1">
    <location>
        <begin position="263"/>
        <end position="285"/>
    </location>
</feature>
<dbReference type="Gene3D" id="3.30.160.60">
    <property type="entry name" value="Classic Zinc Finger"/>
    <property type="match status" value="1"/>
</dbReference>
<gene>
    <name evidence="3" type="ORF">SCP_0601710</name>
</gene>
<dbReference type="RefSeq" id="XP_027615106.1">
    <property type="nucleotide sequence ID" value="XM_027759305.1"/>
</dbReference>
<feature type="compositionally biased region" description="Low complexity" evidence="1">
    <location>
        <begin position="54"/>
        <end position="66"/>
    </location>
</feature>
<dbReference type="SMART" id="SM00355">
    <property type="entry name" value="ZnF_C2H2"/>
    <property type="match status" value="3"/>
</dbReference>
<evidence type="ECO:0000256" key="1">
    <source>
        <dbReference type="SAM" id="MobiDB-lite"/>
    </source>
</evidence>
<feature type="compositionally biased region" description="Pro residues" evidence="1">
    <location>
        <begin position="38"/>
        <end position="53"/>
    </location>
</feature>
<accession>A0A401GPP5</accession>
<dbReference type="Proteomes" id="UP000287166">
    <property type="component" value="Unassembled WGS sequence"/>
</dbReference>